<dbReference type="AlphaFoldDB" id="A0A7W7YFJ9"/>
<evidence type="ECO:0000256" key="1">
    <source>
        <dbReference type="ARBA" id="ARBA00007435"/>
    </source>
</evidence>
<dbReference type="CDD" id="cd10456">
    <property type="entry name" value="GIY-YIG_UPF0213"/>
    <property type="match status" value="1"/>
</dbReference>
<feature type="region of interest" description="Disordered" evidence="2">
    <location>
        <begin position="1"/>
        <end position="33"/>
    </location>
</feature>
<dbReference type="Proteomes" id="UP000590740">
    <property type="component" value="Unassembled WGS sequence"/>
</dbReference>
<dbReference type="Pfam" id="PF01541">
    <property type="entry name" value="GIY-YIG"/>
    <property type="match status" value="1"/>
</dbReference>
<reference evidence="4 5" key="1">
    <citation type="submission" date="2020-08" db="EMBL/GenBank/DDBJ databases">
        <title>Genomic Encyclopedia of Type Strains, Phase IV (KMG-IV): sequencing the most valuable type-strain genomes for metagenomic binning, comparative biology and taxonomic classification.</title>
        <authorList>
            <person name="Goeker M."/>
        </authorList>
    </citation>
    <scope>NUCLEOTIDE SEQUENCE [LARGE SCALE GENOMIC DNA]</scope>
    <source>
        <strain evidence="4 5">DSM 12252</strain>
    </source>
</reference>
<evidence type="ECO:0000256" key="2">
    <source>
        <dbReference type="SAM" id="MobiDB-lite"/>
    </source>
</evidence>
<feature type="compositionally biased region" description="Basic residues" evidence="2">
    <location>
        <begin position="15"/>
        <end position="33"/>
    </location>
</feature>
<evidence type="ECO:0000259" key="3">
    <source>
        <dbReference type="PROSITE" id="PS50164"/>
    </source>
</evidence>
<dbReference type="PROSITE" id="PS50164">
    <property type="entry name" value="GIY_YIG"/>
    <property type="match status" value="1"/>
</dbReference>
<dbReference type="GO" id="GO:0004519">
    <property type="term" value="F:endonuclease activity"/>
    <property type="evidence" value="ECO:0007669"/>
    <property type="project" value="UniProtKB-KW"/>
</dbReference>
<gene>
    <name evidence="4" type="ORF">HNQ65_004851</name>
</gene>
<dbReference type="PANTHER" id="PTHR34477">
    <property type="entry name" value="UPF0213 PROTEIN YHBQ"/>
    <property type="match status" value="1"/>
</dbReference>
<dbReference type="InterPro" id="IPR050190">
    <property type="entry name" value="UPF0213_domain"/>
</dbReference>
<dbReference type="InterPro" id="IPR035901">
    <property type="entry name" value="GIY-YIG_endonuc_sf"/>
</dbReference>
<dbReference type="PANTHER" id="PTHR34477:SF1">
    <property type="entry name" value="UPF0213 PROTEIN YHBQ"/>
    <property type="match status" value="1"/>
</dbReference>
<evidence type="ECO:0000313" key="4">
    <source>
        <dbReference type="EMBL" id="MBB5035242.1"/>
    </source>
</evidence>
<comment type="similarity">
    <text evidence="1">Belongs to the UPF0213 family.</text>
</comment>
<protein>
    <submittedName>
        <fullName evidence="4">Putative endonuclease</fullName>
    </submittedName>
</protein>
<dbReference type="RefSeq" id="WP_221306271.1">
    <property type="nucleotide sequence ID" value="NZ_JACHIG010000014.1"/>
</dbReference>
<dbReference type="Gene3D" id="3.40.1440.10">
    <property type="entry name" value="GIY-YIG endonuclease"/>
    <property type="match status" value="1"/>
</dbReference>
<proteinExistence type="inferred from homology"/>
<feature type="domain" description="GIY-YIG" evidence="3">
    <location>
        <begin position="37"/>
        <end position="112"/>
    </location>
</feature>
<evidence type="ECO:0000313" key="5">
    <source>
        <dbReference type="Proteomes" id="UP000590740"/>
    </source>
</evidence>
<keyword evidence="5" id="KW-1185">Reference proteome</keyword>
<sequence>MISSRTPPAMLRAVPPKKKPRKKPATKARPKKKAVKKKWHLYVLRCGDGTLYCGITNDLERRFAMHSAGKGARYTRGRGPLTLLRSWPQKNKSAALKAEISFKRLSRAAKEARLGEE</sequence>
<accession>A0A7W7YFJ9</accession>
<keyword evidence="4" id="KW-0378">Hydrolase</keyword>
<keyword evidence="4" id="KW-0255">Endonuclease</keyword>
<organism evidence="4 5">
    <name type="scientific">Prosthecobacter vanneervenii</name>
    <dbReference type="NCBI Taxonomy" id="48466"/>
    <lineage>
        <taxon>Bacteria</taxon>
        <taxon>Pseudomonadati</taxon>
        <taxon>Verrucomicrobiota</taxon>
        <taxon>Verrucomicrobiia</taxon>
        <taxon>Verrucomicrobiales</taxon>
        <taxon>Verrucomicrobiaceae</taxon>
        <taxon>Prosthecobacter</taxon>
    </lineage>
</organism>
<dbReference type="SUPFAM" id="SSF82771">
    <property type="entry name" value="GIY-YIG endonuclease"/>
    <property type="match status" value="1"/>
</dbReference>
<dbReference type="EMBL" id="JACHIG010000014">
    <property type="protein sequence ID" value="MBB5035242.1"/>
    <property type="molecule type" value="Genomic_DNA"/>
</dbReference>
<keyword evidence="4" id="KW-0540">Nuclease</keyword>
<name>A0A7W7YFJ9_9BACT</name>
<dbReference type="InterPro" id="IPR000305">
    <property type="entry name" value="GIY-YIG_endonuc"/>
</dbReference>
<comment type="caution">
    <text evidence="4">The sequence shown here is derived from an EMBL/GenBank/DDBJ whole genome shotgun (WGS) entry which is preliminary data.</text>
</comment>